<feature type="region of interest" description="Disordered" evidence="4">
    <location>
        <begin position="382"/>
        <end position="415"/>
    </location>
</feature>
<keyword evidence="6" id="KW-0378">Hydrolase</keyword>
<protein>
    <recommendedName>
        <fullName evidence="2">tRNA-intron lyase</fullName>
        <ecNumber evidence="2">4.6.1.16</ecNumber>
    </recommendedName>
</protein>
<dbReference type="EMBL" id="QGML01000438">
    <property type="protein sequence ID" value="TVY91884.1"/>
    <property type="molecule type" value="Genomic_DNA"/>
</dbReference>
<evidence type="ECO:0000259" key="5">
    <source>
        <dbReference type="Pfam" id="PF01974"/>
    </source>
</evidence>
<feature type="compositionally biased region" description="Polar residues" evidence="4">
    <location>
        <begin position="382"/>
        <end position="412"/>
    </location>
</feature>
<evidence type="ECO:0000256" key="4">
    <source>
        <dbReference type="SAM" id="MobiDB-lite"/>
    </source>
</evidence>
<proteinExistence type="inferred from homology"/>
<evidence type="ECO:0000256" key="3">
    <source>
        <dbReference type="ARBA" id="ARBA00034031"/>
    </source>
</evidence>
<dbReference type="GO" id="GO:0000214">
    <property type="term" value="C:tRNA-intron endonuclease complex"/>
    <property type="evidence" value="ECO:0007669"/>
    <property type="project" value="TreeGrafter"/>
</dbReference>
<dbReference type="FunFam" id="3.40.1350.10:FF:000007">
    <property type="entry name" value="tRNA-splicing endonuclease subunit Sen2"/>
    <property type="match status" value="1"/>
</dbReference>
<reference evidence="6 7" key="1">
    <citation type="submission" date="2018-05" db="EMBL/GenBank/DDBJ databases">
        <title>Genome sequencing and assembly of the regulated plant pathogen Lachnellula willkommii and related sister species for the development of diagnostic species identification markers.</title>
        <authorList>
            <person name="Giroux E."/>
            <person name="Bilodeau G."/>
        </authorList>
    </citation>
    <scope>NUCLEOTIDE SEQUENCE [LARGE SCALE GENOMIC DNA]</scope>
    <source>
        <strain evidence="6 7">CBS 172.35</strain>
    </source>
</reference>
<dbReference type="GO" id="GO:0000379">
    <property type="term" value="P:tRNA-type intron splice site recognition and cleavage"/>
    <property type="evidence" value="ECO:0007669"/>
    <property type="project" value="TreeGrafter"/>
</dbReference>
<feature type="domain" description="tRNA intron endonuclease catalytic" evidence="5">
    <location>
        <begin position="527"/>
        <end position="622"/>
    </location>
</feature>
<dbReference type="Proteomes" id="UP000315522">
    <property type="component" value="Unassembled WGS sequence"/>
</dbReference>
<evidence type="ECO:0000313" key="7">
    <source>
        <dbReference type="Proteomes" id="UP000315522"/>
    </source>
</evidence>
<dbReference type="InterPro" id="IPR006676">
    <property type="entry name" value="tRNA_splic"/>
</dbReference>
<dbReference type="EC" id="4.6.1.16" evidence="2"/>
<gene>
    <name evidence="6" type="primary">tsp-2</name>
    <name evidence="6" type="ORF">LAWI1_G003173</name>
</gene>
<dbReference type="PANTHER" id="PTHR21227">
    <property type="entry name" value="TRNA-SPLICING ENDONUCLEASE SUBUNIT SEN2"/>
    <property type="match status" value="1"/>
</dbReference>
<dbReference type="InterPro" id="IPR036167">
    <property type="entry name" value="tRNA_intron_Endo_cat-like_sf"/>
</dbReference>
<dbReference type="CDD" id="cd22363">
    <property type="entry name" value="tRNA-intron_lyase_C"/>
    <property type="match status" value="1"/>
</dbReference>
<name>A0A559MFZ1_9HELO</name>
<dbReference type="AlphaFoldDB" id="A0A559MFZ1"/>
<dbReference type="Gene3D" id="3.40.1350.10">
    <property type="match status" value="1"/>
</dbReference>
<evidence type="ECO:0000313" key="6">
    <source>
        <dbReference type="EMBL" id="TVY91884.1"/>
    </source>
</evidence>
<dbReference type="GO" id="GO:0005737">
    <property type="term" value="C:cytoplasm"/>
    <property type="evidence" value="ECO:0007669"/>
    <property type="project" value="TreeGrafter"/>
</dbReference>
<feature type="compositionally biased region" description="Basic and acidic residues" evidence="4">
    <location>
        <begin position="139"/>
        <end position="186"/>
    </location>
</feature>
<keyword evidence="6" id="KW-0540">Nuclease</keyword>
<accession>A0A559MFZ1</accession>
<feature type="region of interest" description="Disordered" evidence="4">
    <location>
        <begin position="130"/>
        <end position="194"/>
    </location>
</feature>
<dbReference type="GO" id="GO:0000213">
    <property type="term" value="F:tRNA-intron lyase activity"/>
    <property type="evidence" value="ECO:0007669"/>
    <property type="project" value="UniProtKB-EC"/>
</dbReference>
<dbReference type="GO" id="GO:0003676">
    <property type="term" value="F:nucleic acid binding"/>
    <property type="evidence" value="ECO:0007669"/>
    <property type="project" value="InterPro"/>
</dbReference>
<comment type="catalytic activity">
    <reaction evidence="3">
        <text>pretRNA = a 3'-half-tRNA molecule with a 5'-OH end + a 5'-half-tRNA molecule with a 2',3'-cyclic phosphate end + an intron with a 2',3'-cyclic phosphate and a 5'-hydroxyl terminus.</text>
        <dbReference type="EC" id="4.6.1.16"/>
    </reaction>
</comment>
<evidence type="ECO:0000256" key="2">
    <source>
        <dbReference type="ARBA" id="ARBA00012573"/>
    </source>
</evidence>
<dbReference type="PANTHER" id="PTHR21227:SF0">
    <property type="entry name" value="TRNA-SPLICING ENDONUCLEASE SUBUNIT SEN2"/>
    <property type="match status" value="1"/>
</dbReference>
<feature type="compositionally biased region" description="Low complexity" evidence="4">
    <location>
        <begin position="15"/>
        <end position="27"/>
    </location>
</feature>
<feature type="compositionally biased region" description="Polar residues" evidence="4">
    <location>
        <begin position="1"/>
        <end position="12"/>
    </location>
</feature>
<keyword evidence="6" id="KW-0255">Endonuclease</keyword>
<feature type="region of interest" description="Disordered" evidence="4">
    <location>
        <begin position="1"/>
        <end position="39"/>
    </location>
</feature>
<dbReference type="InterPro" id="IPR011856">
    <property type="entry name" value="tRNA_endonuc-like_dom_sf"/>
</dbReference>
<keyword evidence="7" id="KW-1185">Reference proteome</keyword>
<sequence>MADTAQTPTIDLQTPPADVADASPAPSTDGVKTLPKPRYNGPSKFQQLNKLYALPAPLRTFPLPTFVPHNPLSLFHILYVWLRQTVGSESTHFDPPYQGWYSPETRSIHVTDTRSIRGLWEQGFYGKGSLSRSEPSWMTREKTRRGIKEKATSEENTAKRRLERQQAKWERARKEREAIDQKRSEEAEAESILGGEEPLDEVSSVAEVIQIDPPLPNGLEKTIGSNSSNADLLEESVTVVLNGSAKPSLAQPTKYIVSPVGPLELLSLPNSSLDSGIDLDGTNESFTEPHISRGNAVLESLVQQELTPSAPVGPLELLALPNSVALPLPLETIENNSHLEIPAFNERVVDTAVVDQKTNGNTSVSKEHLPNGHDIVEESLFSSDPETSDDTNNGSNQSDETVPENNTPNGSALVNPFKIGRKRAKSVRFSPTVEKNTFLQSEPPHPEHSLVGITVSEDPSLPAIKDQEHTQLTLEESFFLSYALGALTILSPTTKAPIPTQDLFNLFRASSYFPPRPNPALRPDDPFMINYVVYHHFRSLGWVPRPGIKFSCDLMLYNRGPVFDHAEFGVIILPNYSDAYWRSDEFLRGYVDGKERRTWHWMNCINRVITQVKKTLILCYVDIPAPLGVEEEEALGVHGILGRYKVREVVMKRFSANRMRD</sequence>
<evidence type="ECO:0000256" key="1">
    <source>
        <dbReference type="ARBA" id="ARBA00008078"/>
    </source>
</evidence>
<comment type="caution">
    <text evidence="6">The sequence shown here is derived from an EMBL/GenBank/DDBJ whole genome shotgun (WGS) entry which is preliminary data.</text>
</comment>
<comment type="similarity">
    <text evidence="1">Belongs to the tRNA-intron endonuclease family.</text>
</comment>
<organism evidence="6 7">
    <name type="scientific">Lachnellula willkommii</name>
    <dbReference type="NCBI Taxonomy" id="215461"/>
    <lineage>
        <taxon>Eukaryota</taxon>
        <taxon>Fungi</taxon>
        <taxon>Dikarya</taxon>
        <taxon>Ascomycota</taxon>
        <taxon>Pezizomycotina</taxon>
        <taxon>Leotiomycetes</taxon>
        <taxon>Helotiales</taxon>
        <taxon>Lachnaceae</taxon>
        <taxon>Lachnellula</taxon>
    </lineage>
</organism>
<dbReference type="Pfam" id="PF01974">
    <property type="entry name" value="tRNA_int_endo"/>
    <property type="match status" value="1"/>
</dbReference>
<dbReference type="SUPFAM" id="SSF53032">
    <property type="entry name" value="tRNA-intron endonuclease catalytic domain-like"/>
    <property type="match status" value="1"/>
</dbReference>
<dbReference type="InterPro" id="IPR006677">
    <property type="entry name" value="tRNA_intron_Endonuc_cat-like"/>
</dbReference>